<dbReference type="Pfam" id="PF24925">
    <property type="entry name" value="DUF7746"/>
    <property type="match status" value="1"/>
</dbReference>
<comment type="caution">
    <text evidence="4">The sequence shown here is derived from an EMBL/GenBank/DDBJ whole genome shotgun (WGS) entry which is preliminary data.</text>
</comment>
<dbReference type="InterPro" id="IPR001878">
    <property type="entry name" value="Znf_CCHC"/>
</dbReference>
<dbReference type="GO" id="GO:0003676">
    <property type="term" value="F:nucleic acid binding"/>
    <property type="evidence" value="ECO:0007669"/>
    <property type="project" value="InterPro"/>
</dbReference>
<evidence type="ECO:0000313" key="4">
    <source>
        <dbReference type="EMBL" id="KAG5619577.1"/>
    </source>
</evidence>
<evidence type="ECO:0000313" key="5">
    <source>
        <dbReference type="Proteomes" id="UP000824120"/>
    </source>
</evidence>
<keyword evidence="1" id="KW-0863">Zinc-finger</keyword>
<dbReference type="SUPFAM" id="SSF57756">
    <property type="entry name" value="Retrovirus zinc finger-like domains"/>
    <property type="match status" value="1"/>
</dbReference>
<dbReference type="InterPro" id="IPR036875">
    <property type="entry name" value="Znf_CCHC_sf"/>
</dbReference>
<accession>A0A9J6A4V2</accession>
<dbReference type="OrthoDB" id="1324826at2759"/>
<dbReference type="EMBL" id="JACXVP010000002">
    <property type="protein sequence ID" value="KAG5619577.1"/>
    <property type="molecule type" value="Genomic_DNA"/>
</dbReference>
<evidence type="ECO:0000259" key="3">
    <source>
        <dbReference type="PROSITE" id="PS50158"/>
    </source>
</evidence>
<evidence type="ECO:0000256" key="1">
    <source>
        <dbReference type="PROSITE-ProRule" id="PRU00047"/>
    </source>
</evidence>
<dbReference type="Gene3D" id="4.10.60.10">
    <property type="entry name" value="Zinc finger, CCHC-type"/>
    <property type="match status" value="1"/>
</dbReference>
<dbReference type="Proteomes" id="UP000824120">
    <property type="component" value="Chromosome 2"/>
</dbReference>
<name>A0A9J6A4V2_SOLCO</name>
<dbReference type="GO" id="GO:0008270">
    <property type="term" value="F:zinc ion binding"/>
    <property type="evidence" value="ECO:0007669"/>
    <property type="project" value="UniProtKB-KW"/>
</dbReference>
<gene>
    <name evidence="4" type="ORF">H5410_004795</name>
</gene>
<protein>
    <recommendedName>
        <fullName evidence="3">CCHC-type domain-containing protein</fullName>
    </recommendedName>
</protein>
<dbReference type="InterPro" id="IPR056648">
    <property type="entry name" value="DUF7746"/>
</dbReference>
<dbReference type="PANTHER" id="PTHR33054:SF12">
    <property type="entry name" value="ZINC KNUCKLE FAMILY PROTEIN"/>
    <property type="match status" value="1"/>
</dbReference>
<evidence type="ECO:0000256" key="2">
    <source>
        <dbReference type="SAM" id="MobiDB-lite"/>
    </source>
</evidence>
<feature type="compositionally biased region" description="Basic residues" evidence="2">
    <location>
        <begin position="257"/>
        <end position="267"/>
    </location>
</feature>
<reference evidence="4 5" key="1">
    <citation type="submission" date="2020-09" db="EMBL/GenBank/DDBJ databases">
        <title>De no assembly of potato wild relative species, Solanum commersonii.</title>
        <authorList>
            <person name="Cho K."/>
        </authorList>
    </citation>
    <scope>NUCLEOTIDE SEQUENCE [LARGE SCALE GENOMIC DNA]</scope>
    <source>
        <strain evidence="4">LZ3.2</strain>
        <tissue evidence="4">Leaf</tissue>
    </source>
</reference>
<keyword evidence="1" id="KW-0862">Zinc</keyword>
<feature type="domain" description="CCHC-type" evidence="3">
    <location>
        <begin position="295"/>
        <end position="310"/>
    </location>
</feature>
<organism evidence="4 5">
    <name type="scientific">Solanum commersonii</name>
    <name type="common">Commerson's wild potato</name>
    <name type="synonym">Commerson's nightshade</name>
    <dbReference type="NCBI Taxonomy" id="4109"/>
    <lineage>
        <taxon>Eukaryota</taxon>
        <taxon>Viridiplantae</taxon>
        <taxon>Streptophyta</taxon>
        <taxon>Embryophyta</taxon>
        <taxon>Tracheophyta</taxon>
        <taxon>Spermatophyta</taxon>
        <taxon>Magnoliopsida</taxon>
        <taxon>eudicotyledons</taxon>
        <taxon>Gunneridae</taxon>
        <taxon>Pentapetalae</taxon>
        <taxon>asterids</taxon>
        <taxon>lamiids</taxon>
        <taxon>Solanales</taxon>
        <taxon>Solanaceae</taxon>
        <taxon>Solanoideae</taxon>
        <taxon>Solaneae</taxon>
        <taxon>Solanum</taxon>
    </lineage>
</organism>
<keyword evidence="1" id="KW-0479">Metal-binding</keyword>
<keyword evidence="5" id="KW-1185">Reference proteome</keyword>
<feature type="region of interest" description="Disordered" evidence="2">
    <location>
        <begin position="256"/>
        <end position="275"/>
    </location>
</feature>
<dbReference type="AlphaFoldDB" id="A0A9J6A4V2"/>
<dbReference type="PROSITE" id="PS50158">
    <property type="entry name" value="ZF_CCHC"/>
    <property type="match status" value="1"/>
</dbReference>
<proteinExistence type="predicted"/>
<sequence>MDELTALIIQIKTDFKIFEKSSTSKSKLEDLSTYVQRPPKIQDFVFKPLYVLEELLNKKFSKFSAKPVDLSEDFADEMETTFDFKNHVALEFNKLRGYPKKNSGFTGQLRGWWDNYMIFEAKAAVVNATSLNNEGVDKLGMSLVRNREDTIYTLVLTIIKHFNGRFTNQYETVCTLLNDLRCRHLGKFNWYKDIYMSWKNSKEIKAKFLTAYTYGKLIGVCTQEGDFYTQFGLPDTFANSKKKKHIYSIESNLDKPYRKKRSRHRSKAEREDRRAFRRSNRFTKNRSKRELAKIKCYRCGNFGHIEPNCKLEKLKTLELDEEIDDKVYSFLYTSGSEEEIELLDNSDNNQPANMNTCNACYDLNINTITSDNVIELLKKVTDNNLHEKIIQLEVNNNASSSKNVEKQKNDFE</sequence>
<dbReference type="PANTHER" id="PTHR33054">
    <property type="entry name" value="CCHC-TYPE DOMAIN-CONTAINING PROTEIN"/>
    <property type="match status" value="1"/>
</dbReference>